<feature type="domain" description="Mycothiol-dependent maleylpyruvate isomerase metal-binding" evidence="1">
    <location>
        <begin position="8"/>
        <end position="131"/>
    </location>
</feature>
<dbReference type="Proteomes" id="UP001165685">
    <property type="component" value="Unassembled WGS sequence"/>
</dbReference>
<protein>
    <submittedName>
        <fullName evidence="2">TIGR03086 family metal-binding protein</fullName>
    </submittedName>
</protein>
<dbReference type="Pfam" id="PF11716">
    <property type="entry name" value="MDMPI_N"/>
    <property type="match status" value="1"/>
</dbReference>
<reference evidence="2" key="1">
    <citation type="submission" date="2023-01" db="EMBL/GenBank/DDBJ databases">
        <title>Draft genome sequence of Nocardiopsis sp. LSu2-4 isolated from halophytes.</title>
        <authorList>
            <person name="Duangmal K."/>
            <person name="Chantavorakit T."/>
        </authorList>
    </citation>
    <scope>NUCLEOTIDE SEQUENCE</scope>
    <source>
        <strain evidence="2">LSu2-4</strain>
    </source>
</reference>
<proteinExistence type="predicted"/>
<dbReference type="InterPro" id="IPR017517">
    <property type="entry name" value="Maleyloyr_isom"/>
</dbReference>
<name>A0ABT4TVQ6_9ACTN</name>
<gene>
    <name evidence="2" type="ORF">O4U47_30055</name>
</gene>
<dbReference type="Gene3D" id="1.20.120.450">
    <property type="entry name" value="dinb family like domain"/>
    <property type="match status" value="1"/>
</dbReference>
<dbReference type="InterPro" id="IPR034660">
    <property type="entry name" value="DinB/YfiT-like"/>
</dbReference>
<organism evidence="2 3">
    <name type="scientific">Nocardiopsis suaedae</name>
    <dbReference type="NCBI Taxonomy" id="3018444"/>
    <lineage>
        <taxon>Bacteria</taxon>
        <taxon>Bacillati</taxon>
        <taxon>Actinomycetota</taxon>
        <taxon>Actinomycetes</taxon>
        <taxon>Streptosporangiales</taxon>
        <taxon>Nocardiopsidaceae</taxon>
        <taxon>Nocardiopsis</taxon>
    </lineage>
</organism>
<dbReference type="EMBL" id="JAQFWP010000104">
    <property type="protein sequence ID" value="MDA2808788.1"/>
    <property type="molecule type" value="Genomic_DNA"/>
</dbReference>
<sequence length="194" mass="20304">MAEHLDLGPAARRLAALAADTPDARLGAPTPCTGMDVAGLLDHVLMLSLAFRRAAEKANSADDGPPPEADGDNLPADWREELSRRLDALAEAWRAPEAWEGETAAGGVTLSGGEAGAVALNELILHGWDLARATGRDYTCEEWEAQVSHDFAASVPDIPEARAGLFGPVVAVPDGAPLFDRALGYSGRDPGWSA</sequence>
<evidence type="ECO:0000259" key="1">
    <source>
        <dbReference type="Pfam" id="PF11716"/>
    </source>
</evidence>
<comment type="caution">
    <text evidence="2">The sequence shown here is derived from an EMBL/GenBank/DDBJ whole genome shotgun (WGS) entry which is preliminary data.</text>
</comment>
<accession>A0ABT4TVQ6</accession>
<evidence type="ECO:0000313" key="3">
    <source>
        <dbReference type="Proteomes" id="UP001165685"/>
    </source>
</evidence>
<evidence type="ECO:0000313" key="2">
    <source>
        <dbReference type="EMBL" id="MDA2808788.1"/>
    </source>
</evidence>
<dbReference type="InterPro" id="IPR017520">
    <property type="entry name" value="CHP03086"/>
</dbReference>
<dbReference type="InterPro" id="IPR024344">
    <property type="entry name" value="MDMPI_metal-binding"/>
</dbReference>
<dbReference type="NCBIfam" id="TIGR03086">
    <property type="entry name" value="TIGR03086 family metal-binding protein"/>
    <property type="match status" value="1"/>
</dbReference>
<keyword evidence="3" id="KW-1185">Reference proteome</keyword>
<dbReference type="NCBIfam" id="TIGR03083">
    <property type="entry name" value="maleylpyruvate isomerase family mycothiol-dependent enzyme"/>
    <property type="match status" value="1"/>
</dbReference>
<dbReference type="RefSeq" id="WP_270681376.1">
    <property type="nucleotide sequence ID" value="NZ_JAQFWP010000104.1"/>
</dbReference>
<dbReference type="SUPFAM" id="SSF109854">
    <property type="entry name" value="DinB/YfiT-like putative metalloenzymes"/>
    <property type="match status" value="1"/>
</dbReference>